<keyword evidence="12 15" id="KW-0472">Membrane</keyword>
<feature type="binding site" description="axial binding residue" evidence="13">
    <location>
        <position position="375"/>
    </location>
    <ligand>
        <name>heme</name>
        <dbReference type="ChEBI" id="CHEBI:30413"/>
    </ligand>
    <ligandPart>
        <name>Fe</name>
        <dbReference type="ChEBI" id="CHEBI:18248"/>
    </ligandPart>
</feature>
<dbReference type="InterPro" id="IPR002402">
    <property type="entry name" value="Cyt_P450_E_grp-II"/>
</dbReference>
<evidence type="ECO:0000256" key="6">
    <source>
        <dbReference type="ARBA" id="ARBA00022723"/>
    </source>
</evidence>
<comment type="similarity">
    <text evidence="4 14">Belongs to the cytochrome P450 family.</text>
</comment>
<organism evidence="16 17">
    <name type="scientific">Acyrthosiphon pisum</name>
    <name type="common">Pea aphid</name>
    <dbReference type="NCBI Taxonomy" id="7029"/>
    <lineage>
        <taxon>Eukaryota</taxon>
        <taxon>Metazoa</taxon>
        <taxon>Ecdysozoa</taxon>
        <taxon>Arthropoda</taxon>
        <taxon>Hexapoda</taxon>
        <taxon>Insecta</taxon>
        <taxon>Pterygota</taxon>
        <taxon>Neoptera</taxon>
        <taxon>Paraneoptera</taxon>
        <taxon>Hemiptera</taxon>
        <taxon>Sternorrhyncha</taxon>
        <taxon>Aphidomorpha</taxon>
        <taxon>Aphidoidea</taxon>
        <taxon>Aphididae</taxon>
        <taxon>Macrosiphini</taxon>
        <taxon>Acyrthosiphon</taxon>
    </lineage>
</organism>
<proteinExistence type="inferred from homology"/>
<dbReference type="GO" id="GO:0020037">
    <property type="term" value="F:heme binding"/>
    <property type="evidence" value="ECO:0007669"/>
    <property type="project" value="InterPro"/>
</dbReference>
<evidence type="ECO:0000256" key="14">
    <source>
        <dbReference type="RuleBase" id="RU000461"/>
    </source>
</evidence>
<dbReference type="InterPro" id="IPR001128">
    <property type="entry name" value="Cyt_P450"/>
</dbReference>
<reference evidence="17" key="1">
    <citation type="submission" date="2010-06" db="EMBL/GenBank/DDBJ databases">
        <authorList>
            <person name="Jiang H."/>
            <person name="Abraham K."/>
            <person name="Ali S."/>
            <person name="Alsbrooks S.L."/>
            <person name="Anim B.N."/>
            <person name="Anosike U.S."/>
            <person name="Attaway T."/>
            <person name="Bandaranaike D.P."/>
            <person name="Battles P.K."/>
            <person name="Bell S.N."/>
            <person name="Bell A.V."/>
            <person name="Beltran B."/>
            <person name="Bickham C."/>
            <person name="Bustamante Y."/>
            <person name="Caleb T."/>
            <person name="Canada A."/>
            <person name="Cardenas V."/>
            <person name="Carter K."/>
            <person name="Chacko J."/>
            <person name="Chandrabose M.N."/>
            <person name="Chavez D."/>
            <person name="Chavez A."/>
            <person name="Chen L."/>
            <person name="Chu H.-S."/>
            <person name="Claassen K.J."/>
            <person name="Cockrell R."/>
            <person name="Collins M."/>
            <person name="Cooper J.A."/>
            <person name="Cree A."/>
            <person name="Curry S.M."/>
            <person name="Da Y."/>
            <person name="Dao M.D."/>
            <person name="Das B."/>
            <person name="Davila M.-L."/>
            <person name="Davy-Carroll L."/>
            <person name="Denson S."/>
            <person name="Dinh H."/>
            <person name="Ebong V.E."/>
            <person name="Edwards J.R."/>
            <person name="Egan A."/>
            <person name="El-Daye J."/>
            <person name="Escobedo L."/>
            <person name="Fernandez S."/>
            <person name="Fernando P.R."/>
            <person name="Flagg N."/>
            <person name="Forbes L.D."/>
            <person name="Fowler R.G."/>
            <person name="Fu Q."/>
            <person name="Gabisi R.A."/>
            <person name="Ganer J."/>
            <person name="Garbino Pronczuk A."/>
            <person name="Garcia R.M."/>
            <person name="Garner T."/>
            <person name="Garrett T.E."/>
            <person name="Gonzalez D.A."/>
            <person name="Hamid H."/>
            <person name="Hawkins E.S."/>
            <person name="Hirani K."/>
            <person name="Hogues M.E."/>
            <person name="Hollins B."/>
            <person name="Hsiao C.-H."/>
            <person name="Jabil R."/>
            <person name="James M.L."/>
            <person name="Jhangiani S.N."/>
            <person name="Johnson B."/>
            <person name="Johnson Q."/>
            <person name="Joshi V."/>
            <person name="Kalu J.B."/>
            <person name="Kam C."/>
            <person name="Kashfia A."/>
            <person name="Keebler J."/>
            <person name="Kisamo H."/>
            <person name="Kovar C.L."/>
            <person name="Lago L.A."/>
            <person name="Lai C.-Y."/>
            <person name="Laidlaw J."/>
            <person name="Lara F."/>
            <person name="Le T.-K."/>
            <person name="Lee S.L."/>
            <person name="Legall F.H."/>
            <person name="Lemon S.J."/>
            <person name="Lewis L.R."/>
            <person name="Li B."/>
            <person name="Liu Y."/>
            <person name="Liu Y.-S."/>
            <person name="Lopez J."/>
            <person name="Lozado R.J."/>
            <person name="Lu J."/>
            <person name="Madu R.C."/>
            <person name="Maheshwari M."/>
            <person name="Maheshwari R."/>
            <person name="Malloy K."/>
            <person name="Martinez E."/>
            <person name="Mathew T."/>
            <person name="Mercado I.C."/>
            <person name="Mercado C."/>
            <person name="Meyer B."/>
            <person name="Montgomery K."/>
            <person name="Morgan M.B."/>
            <person name="Munidasa M."/>
            <person name="Nazareth L.V."/>
            <person name="Nelson J."/>
            <person name="Ng B.M."/>
            <person name="Nguyen N.B."/>
            <person name="Nguyen P.Q."/>
            <person name="Nguyen T."/>
            <person name="Obregon M."/>
            <person name="Okwuonu G.O."/>
            <person name="Onwere C.G."/>
            <person name="Orozco G."/>
            <person name="Parra A."/>
            <person name="Patel S."/>
            <person name="Patil S."/>
            <person name="Perez A."/>
            <person name="Perez Y."/>
            <person name="Pham C."/>
            <person name="Primus E.L."/>
            <person name="Pu L.-L."/>
            <person name="Puazo M."/>
            <person name="Qin X."/>
            <person name="Quiroz J.B."/>
            <person name="Reese J."/>
            <person name="Richards S."/>
            <person name="Rives C.M."/>
            <person name="Robberts R."/>
            <person name="Ruiz S.J."/>
            <person name="Ruiz M.J."/>
            <person name="Santibanez J."/>
            <person name="Schneider B.W."/>
            <person name="Sisson I."/>
            <person name="Smith M."/>
            <person name="Sodergren E."/>
            <person name="Song X.-Z."/>
            <person name="Song B.B."/>
            <person name="Summersgill H."/>
            <person name="Thelus R."/>
            <person name="Thornton R.D."/>
            <person name="Trejos Z.Y."/>
            <person name="Usmani K."/>
            <person name="Vattathil S."/>
            <person name="Villasana D."/>
            <person name="Walker D.L."/>
            <person name="Wang S."/>
            <person name="Wang K."/>
            <person name="White C.S."/>
            <person name="Williams A.C."/>
            <person name="Williamson J."/>
            <person name="Wilson K."/>
            <person name="Woghiren I.O."/>
            <person name="Woodworth J.R."/>
            <person name="Worley K.C."/>
            <person name="Wright R.A."/>
            <person name="Wu W."/>
            <person name="Young L."/>
            <person name="Zhang L."/>
            <person name="Zhang J."/>
            <person name="Zhu Y."/>
            <person name="Muzny D.M."/>
            <person name="Weinstock G."/>
            <person name="Gibbs R.A."/>
        </authorList>
    </citation>
    <scope>NUCLEOTIDE SEQUENCE [LARGE SCALE GENOMIC DNA]</scope>
    <source>
        <strain evidence="17">LSR1</strain>
    </source>
</reference>
<dbReference type="GO" id="GO:0005789">
    <property type="term" value="C:endoplasmic reticulum membrane"/>
    <property type="evidence" value="ECO:0007669"/>
    <property type="project" value="UniProtKB-SubCell"/>
</dbReference>
<evidence type="ECO:0000256" key="10">
    <source>
        <dbReference type="ARBA" id="ARBA00023004"/>
    </source>
</evidence>
<sequence length="433" mass="50294">MLIFANFWIDFIILITVLFSIIYYYCTSTFNVWKKLNVPYIRPIPLFGNYLRVALGIENPMETYRKIYCELAGFKYGGMFQMRTPYLMIRDPEIINNILIKDFSYFTDRGIYVDFKTEPLSEVLFLMNNPRWKKFRSKLSPAFSSGKLKQMFNQIEKCGHDMINNIFAELKKNPNDIDMRDVVAKYSMDVIGSCAFGLTLNVASDDTSLFRKYGKTAFGPSILYFIREICVMISPAILKILRLTFFPSKTTAFFGSVFKETKTYREQNNVLRNDIVHALIQAHQSDENSSKDESLRKYPLMFALFRVATKTYRVPNDSLIIEKGQKIIIPTFSLHYDPKYFSDPEVFNPERFSPKEKAMRPNGVYLPFGDGPRLCIGKRFAEMEMKLALVEILSKFEVEPSEKTMIPVQFSKLSVVVIPRDEKILLKLNPLSE</sequence>
<evidence type="ECO:0000256" key="11">
    <source>
        <dbReference type="ARBA" id="ARBA00023033"/>
    </source>
</evidence>
<keyword evidence="7" id="KW-0256">Endoplasmic reticulum</keyword>
<dbReference type="AlphaFoldDB" id="A0A8R2JR39"/>
<comment type="cofactor">
    <cofactor evidence="1 13">
        <name>heme</name>
        <dbReference type="ChEBI" id="CHEBI:30413"/>
    </cofactor>
</comment>
<evidence type="ECO:0000256" key="8">
    <source>
        <dbReference type="ARBA" id="ARBA00022848"/>
    </source>
</evidence>
<keyword evidence="15" id="KW-1133">Transmembrane helix</keyword>
<evidence type="ECO:0000256" key="3">
    <source>
        <dbReference type="ARBA" id="ARBA00004406"/>
    </source>
</evidence>
<keyword evidence="8" id="KW-0492">Microsome</keyword>
<dbReference type="CDD" id="cd11056">
    <property type="entry name" value="CYP6-like"/>
    <property type="match status" value="1"/>
</dbReference>
<evidence type="ECO:0000256" key="7">
    <source>
        <dbReference type="ARBA" id="ARBA00022824"/>
    </source>
</evidence>
<dbReference type="InterPro" id="IPR050476">
    <property type="entry name" value="Insect_CytP450_Detox"/>
</dbReference>
<dbReference type="Pfam" id="PF00067">
    <property type="entry name" value="p450"/>
    <property type="match status" value="2"/>
</dbReference>
<dbReference type="PANTHER" id="PTHR24292:SF45">
    <property type="entry name" value="CYTOCHROME P450 6G1-RELATED"/>
    <property type="match status" value="1"/>
</dbReference>
<keyword evidence="9 14" id="KW-0560">Oxidoreductase</keyword>
<evidence type="ECO:0000256" key="12">
    <source>
        <dbReference type="ARBA" id="ARBA00023136"/>
    </source>
</evidence>
<evidence type="ECO:0000256" key="13">
    <source>
        <dbReference type="PIRSR" id="PIRSR602402-1"/>
    </source>
</evidence>
<dbReference type="GO" id="GO:0004497">
    <property type="term" value="F:monooxygenase activity"/>
    <property type="evidence" value="ECO:0007669"/>
    <property type="project" value="UniProtKB-KW"/>
</dbReference>
<dbReference type="InterPro" id="IPR036396">
    <property type="entry name" value="Cyt_P450_sf"/>
</dbReference>
<evidence type="ECO:0000256" key="2">
    <source>
        <dbReference type="ARBA" id="ARBA00004174"/>
    </source>
</evidence>
<dbReference type="Gene3D" id="1.10.630.10">
    <property type="entry name" value="Cytochrome P450"/>
    <property type="match status" value="2"/>
</dbReference>
<keyword evidence="11 14" id="KW-0503">Monooxygenase</keyword>
<dbReference type="PRINTS" id="PR00464">
    <property type="entry name" value="EP450II"/>
</dbReference>
<dbReference type="SUPFAM" id="SSF48264">
    <property type="entry name" value="Cytochrome P450"/>
    <property type="match status" value="1"/>
</dbReference>
<keyword evidence="5 13" id="KW-0349">Heme</keyword>
<dbReference type="PROSITE" id="PS00086">
    <property type="entry name" value="CYTOCHROME_P450"/>
    <property type="match status" value="1"/>
</dbReference>
<dbReference type="GO" id="GO:0016705">
    <property type="term" value="F:oxidoreductase activity, acting on paired donors, with incorporation or reduction of molecular oxygen"/>
    <property type="evidence" value="ECO:0007669"/>
    <property type="project" value="InterPro"/>
</dbReference>
<name>A0A8R2JR39_ACYPI</name>
<dbReference type="Proteomes" id="UP000007819">
    <property type="component" value="Chromosome A1"/>
</dbReference>
<evidence type="ECO:0000313" key="16">
    <source>
        <dbReference type="EnsemblMetazoa" id="XP_029344454.1"/>
    </source>
</evidence>
<keyword evidence="17" id="KW-1185">Reference proteome</keyword>
<evidence type="ECO:0000313" key="17">
    <source>
        <dbReference type="Proteomes" id="UP000007819"/>
    </source>
</evidence>
<dbReference type="GO" id="GO:0005506">
    <property type="term" value="F:iron ion binding"/>
    <property type="evidence" value="ECO:0007669"/>
    <property type="project" value="InterPro"/>
</dbReference>
<evidence type="ECO:0000256" key="4">
    <source>
        <dbReference type="ARBA" id="ARBA00010617"/>
    </source>
</evidence>
<evidence type="ECO:0000256" key="5">
    <source>
        <dbReference type="ARBA" id="ARBA00022617"/>
    </source>
</evidence>
<dbReference type="EnsemblMetazoa" id="XM_029488594.1">
    <property type="protein sequence ID" value="XP_029344454.1"/>
    <property type="gene ID" value="LOC100572007"/>
</dbReference>
<evidence type="ECO:0000256" key="15">
    <source>
        <dbReference type="SAM" id="Phobius"/>
    </source>
</evidence>
<keyword evidence="10 13" id="KW-0408">Iron</keyword>
<protein>
    <recommendedName>
        <fullName evidence="18">Cytochrome P450</fullName>
    </recommendedName>
</protein>
<dbReference type="InterPro" id="IPR017972">
    <property type="entry name" value="Cyt_P450_CS"/>
</dbReference>
<dbReference type="PANTHER" id="PTHR24292">
    <property type="entry name" value="CYTOCHROME P450"/>
    <property type="match status" value="1"/>
</dbReference>
<evidence type="ECO:0000256" key="1">
    <source>
        <dbReference type="ARBA" id="ARBA00001971"/>
    </source>
</evidence>
<dbReference type="OrthoDB" id="2789670at2759"/>
<keyword evidence="6 13" id="KW-0479">Metal-binding</keyword>
<keyword evidence="15" id="KW-0812">Transmembrane</keyword>
<evidence type="ECO:0008006" key="18">
    <source>
        <dbReference type="Google" id="ProtNLM"/>
    </source>
</evidence>
<reference evidence="16" key="2">
    <citation type="submission" date="2022-06" db="UniProtKB">
        <authorList>
            <consortium name="EnsemblMetazoa"/>
        </authorList>
    </citation>
    <scope>IDENTIFICATION</scope>
</reference>
<accession>A0A8R2JR39</accession>
<comment type="subcellular location">
    <subcellularLocation>
        <location evidence="3">Endoplasmic reticulum membrane</location>
        <topology evidence="3">Peripheral membrane protein</topology>
    </subcellularLocation>
    <subcellularLocation>
        <location evidence="2">Microsome membrane</location>
        <topology evidence="2">Peripheral membrane protein</topology>
    </subcellularLocation>
</comment>
<evidence type="ECO:0000256" key="9">
    <source>
        <dbReference type="ARBA" id="ARBA00023002"/>
    </source>
</evidence>
<feature type="transmembrane region" description="Helical" evidence="15">
    <location>
        <begin position="7"/>
        <end position="25"/>
    </location>
</feature>